<reference evidence="1" key="1">
    <citation type="submission" date="2020-10" db="EMBL/GenBank/DDBJ databases">
        <authorList>
            <person name="Gilroy R."/>
        </authorList>
    </citation>
    <scope>NUCLEOTIDE SEQUENCE</scope>
    <source>
        <strain evidence="1">ChiSjej4B22-8349</strain>
    </source>
</reference>
<sequence length="105" mass="11883">MSTKVTREEIIGKIKDIIENEKFRLDGFFLCGFPTGAPNQVLQKACEKYIEIEEKGQPSEADTKTLIEALEDSLKVESEVADVNDISKSDTMVKYILEHKEILFA</sequence>
<dbReference type="EMBL" id="DVOB01000071">
    <property type="protein sequence ID" value="HIU95711.1"/>
    <property type="molecule type" value="Genomic_DNA"/>
</dbReference>
<protein>
    <submittedName>
        <fullName evidence="1">Uncharacterized protein</fullName>
    </submittedName>
</protein>
<gene>
    <name evidence="1" type="ORF">IAD25_03260</name>
</gene>
<dbReference type="Proteomes" id="UP000824130">
    <property type="component" value="Unassembled WGS sequence"/>
</dbReference>
<name>A0A9D1SUY9_9FIRM</name>
<evidence type="ECO:0000313" key="1">
    <source>
        <dbReference type="EMBL" id="HIU95711.1"/>
    </source>
</evidence>
<dbReference type="AlphaFoldDB" id="A0A9D1SUY9"/>
<reference evidence="1" key="2">
    <citation type="journal article" date="2021" name="PeerJ">
        <title>Extensive microbial diversity within the chicken gut microbiome revealed by metagenomics and culture.</title>
        <authorList>
            <person name="Gilroy R."/>
            <person name="Ravi A."/>
            <person name="Getino M."/>
            <person name="Pursley I."/>
            <person name="Horton D.L."/>
            <person name="Alikhan N.F."/>
            <person name="Baker D."/>
            <person name="Gharbi K."/>
            <person name="Hall N."/>
            <person name="Watson M."/>
            <person name="Adriaenssens E.M."/>
            <person name="Foster-Nyarko E."/>
            <person name="Jarju S."/>
            <person name="Secka A."/>
            <person name="Antonio M."/>
            <person name="Oren A."/>
            <person name="Chaudhuri R.R."/>
            <person name="La Ragione R."/>
            <person name="Hildebrand F."/>
            <person name="Pallen M.J."/>
        </authorList>
    </citation>
    <scope>NUCLEOTIDE SEQUENCE</scope>
    <source>
        <strain evidence="1">ChiSjej4B22-8349</strain>
    </source>
</reference>
<proteinExistence type="predicted"/>
<comment type="caution">
    <text evidence="1">The sequence shown here is derived from an EMBL/GenBank/DDBJ whole genome shotgun (WGS) entry which is preliminary data.</text>
</comment>
<evidence type="ECO:0000313" key="2">
    <source>
        <dbReference type="Proteomes" id="UP000824130"/>
    </source>
</evidence>
<organism evidence="1 2">
    <name type="scientific">Candidatus Allocopromorpha excrementipullorum</name>
    <dbReference type="NCBI Taxonomy" id="2840743"/>
    <lineage>
        <taxon>Bacteria</taxon>
        <taxon>Bacillati</taxon>
        <taxon>Bacillota</taxon>
        <taxon>Clostridia</taxon>
        <taxon>Eubacteriales</taxon>
        <taxon>Eubacteriaceae</taxon>
        <taxon>Eubacteriaceae incertae sedis</taxon>
        <taxon>Candidatus Allocopromorpha</taxon>
    </lineage>
</organism>
<accession>A0A9D1SUY9</accession>